<dbReference type="InterPro" id="IPR011074">
    <property type="entry name" value="CRAL/TRIO_N_dom"/>
</dbReference>
<evidence type="ECO:0000313" key="8">
    <source>
        <dbReference type="EMBL" id="KAL1546772.1"/>
    </source>
</evidence>
<feature type="region of interest" description="Disordered" evidence="6">
    <location>
        <begin position="1"/>
        <end position="32"/>
    </location>
</feature>
<keyword evidence="3" id="KW-0653">Protein transport</keyword>
<reference evidence="8 9" key="1">
    <citation type="submission" date="2024-06" db="EMBL/GenBank/DDBJ databases">
        <title>A chromosome level genome sequence of Diviner's sage (Salvia divinorum).</title>
        <authorList>
            <person name="Ford S.A."/>
            <person name="Ro D.-K."/>
            <person name="Ness R.W."/>
            <person name="Phillips M.A."/>
        </authorList>
    </citation>
    <scope>NUCLEOTIDE SEQUENCE [LARGE SCALE GENOMIC DNA]</scope>
    <source>
        <strain evidence="8">SAF-2024a</strain>
        <tissue evidence="8">Leaf</tissue>
    </source>
</reference>
<dbReference type="Gene3D" id="3.40.525.10">
    <property type="entry name" value="CRAL-TRIO lipid binding domain"/>
    <property type="match status" value="1"/>
</dbReference>
<dbReference type="SMART" id="SM00516">
    <property type="entry name" value="SEC14"/>
    <property type="match status" value="1"/>
</dbReference>
<dbReference type="GO" id="GO:0015031">
    <property type="term" value="P:protein transport"/>
    <property type="evidence" value="ECO:0007669"/>
    <property type="project" value="UniProtKB-KW"/>
</dbReference>
<proteinExistence type="inferred from homology"/>
<comment type="subcellular location">
    <subcellularLocation>
        <location evidence="1">Cell membrane</location>
        <topology evidence="1">Peripheral membrane protein</topology>
    </subcellularLocation>
    <subcellularLocation>
        <location evidence="2">Golgi apparatus membrane</location>
        <topology evidence="2">Peripheral membrane protein</topology>
    </subcellularLocation>
</comment>
<dbReference type="CDD" id="cd00170">
    <property type="entry name" value="SEC14"/>
    <property type="match status" value="1"/>
</dbReference>
<keyword evidence="3" id="KW-0813">Transport</keyword>
<dbReference type="InterPro" id="IPR036273">
    <property type="entry name" value="CRAL/TRIO_N_dom_sf"/>
</dbReference>
<comment type="caution">
    <text evidence="8">The sequence shown here is derived from an EMBL/GenBank/DDBJ whole genome shotgun (WGS) entry which is preliminary data.</text>
</comment>
<evidence type="ECO:0000313" key="9">
    <source>
        <dbReference type="Proteomes" id="UP001567538"/>
    </source>
</evidence>
<feature type="compositionally biased region" description="Basic and acidic residues" evidence="6">
    <location>
        <begin position="13"/>
        <end position="23"/>
    </location>
</feature>
<evidence type="ECO:0000256" key="2">
    <source>
        <dbReference type="ARBA" id="ARBA00004395"/>
    </source>
</evidence>
<name>A0ABD1GRN5_SALDI</name>
<sequence>MSTTVDPLSSTRYCKDDEHKHIPNPENLGENTKSGILKKAKNVSSKFRSSLRNKIKRRNDNGVCKSEDIREIQDQKAVDAFRQALMMDNLLPTRFDDYHIMLRFLKARKFNINKAKIMWADMLEWRKNFGADTIMEDFHFKELNEVQQYYPHGYHGVDKDGRPVYIERLVAANKHIGSSTTILDVEGLNLMSLTGPVVEFIKVVQKVDNDNYPETLSRMFIVNAGPGFRMIWNVVKPLLDPETTSKIQVLGSSYQRKLLEVIDESELPDFFGGCCTCAIEGGCLKSDKGPWKDQNVLKMTPDASVHLVQTASISDNDAT</sequence>
<dbReference type="SMART" id="SM01100">
    <property type="entry name" value="CRAL_TRIO_N"/>
    <property type="match status" value="1"/>
</dbReference>
<dbReference type="Proteomes" id="UP001567538">
    <property type="component" value="Unassembled WGS sequence"/>
</dbReference>
<dbReference type="GO" id="GO:0005886">
    <property type="term" value="C:plasma membrane"/>
    <property type="evidence" value="ECO:0007669"/>
    <property type="project" value="UniProtKB-SubCell"/>
</dbReference>
<keyword evidence="4" id="KW-0333">Golgi apparatus</keyword>
<gene>
    <name evidence="8" type="ORF">AAHA92_23327</name>
</gene>
<evidence type="ECO:0000256" key="1">
    <source>
        <dbReference type="ARBA" id="ARBA00004202"/>
    </source>
</evidence>
<dbReference type="GO" id="GO:0000139">
    <property type="term" value="C:Golgi membrane"/>
    <property type="evidence" value="ECO:0007669"/>
    <property type="project" value="UniProtKB-SubCell"/>
</dbReference>
<accession>A0ABD1GRN5</accession>
<evidence type="ECO:0000256" key="5">
    <source>
        <dbReference type="ARBA" id="ARBA00038020"/>
    </source>
</evidence>
<evidence type="ECO:0000259" key="7">
    <source>
        <dbReference type="PROSITE" id="PS50191"/>
    </source>
</evidence>
<dbReference type="PANTHER" id="PTHR45657">
    <property type="entry name" value="CRAL-TRIO DOMAIN-CONTAINING PROTEIN YKL091C-RELATED"/>
    <property type="match status" value="1"/>
</dbReference>
<dbReference type="InterPro" id="IPR051026">
    <property type="entry name" value="PI/PC_transfer"/>
</dbReference>
<protein>
    <submittedName>
        <fullName evidence="8">Phosphatidylinositol/phosphatidylcholine transfer protein SFH6-like</fullName>
    </submittedName>
</protein>
<dbReference type="AlphaFoldDB" id="A0ABD1GRN5"/>
<dbReference type="PROSITE" id="PS50191">
    <property type="entry name" value="CRAL_TRIO"/>
    <property type="match status" value="1"/>
</dbReference>
<evidence type="ECO:0000256" key="6">
    <source>
        <dbReference type="SAM" id="MobiDB-lite"/>
    </source>
</evidence>
<keyword evidence="9" id="KW-1185">Reference proteome</keyword>
<dbReference type="SUPFAM" id="SSF46938">
    <property type="entry name" value="CRAL/TRIO N-terminal domain"/>
    <property type="match status" value="1"/>
</dbReference>
<feature type="domain" description="CRAL-TRIO" evidence="7">
    <location>
        <begin position="78"/>
        <end position="279"/>
    </location>
</feature>
<evidence type="ECO:0000256" key="3">
    <source>
        <dbReference type="ARBA" id="ARBA00022927"/>
    </source>
</evidence>
<comment type="similarity">
    <text evidence="5">Belongs to the SFH family.</text>
</comment>
<dbReference type="InterPro" id="IPR036865">
    <property type="entry name" value="CRAL-TRIO_dom_sf"/>
</dbReference>
<dbReference type="PANTHER" id="PTHR45657:SF5">
    <property type="entry name" value="PHOSPHATIDYLINOSITOL_PHOSPHATIDYLCHOLINE TRANSFER PROTEIN SFH6"/>
    <property type="match status" value="1"/>
</dbReference>
<dbReference type="InterPro" id="IPR001251">
    <property type="entry name" value="CRAL-TRIO_dom"/>
</dbReference>
<dbReference type="Pfam" id="PF00650">
    <property type="entry name" value="CRAL_TRIO"/>
    <property type="match status" value="1"/>
</dbReference>
<dbReference type="Gene3D" id="1.10.8.20">
    <property type="entry name" value="N-terminal domain of phosphatidylinositol transfer protein sec14p"/>
    <property type="match status" value="1"/>
</dbReference>
<organism evidence="8 9">
    <name type="scientific">Salvia divinorum</name>
    <name type="common">Maria pastora</name>
    <name type="synonym">Diviner's sage</name>
    <dbReference type="NCBI Taxonomy" id="28513"/>
    <lineage>
        <taxon>Eukaryota</taxon>
        <taxon>Viridiplantae</taxon>
        <taxon>Streptophyta</taxon>
        <taxon>Embryophyta</taxon>
        <taxon>Tracheophyta</taxon>
        <taxon>Spermatophyta</taxon>
        <taxon>Magnoliopsida</taxon>
        <taxon>eudicotyledons</taxon>
        <taxon>Gunneridae</taxon>
        <taxon>Pentapetalae</taxon>
        <taxon>asterids</taxon>
        <taxon>lamiids</taxon>
        <taxon>Lamiales</taxon>
        <taxon>Lamiaceae</taxon>
        <taxon>Nepetoideae</taxon>
        <taxon>Mentheae</taxon>
        <taxon>Salviinae</taxon>
        <taxon>Salvia</taxon>
        <taxon>Salvia subgen. Calosphace</taxon>
    </lineage>
</organism>
<dbReference type="SUPFAM" id="SSF52087">
    <property type="entry name" value="CRAL/TRIO domain"/>
    <property type="match status" value="1"/>
</dbReference>
<dbReference type="Pfam" id="PF03765">
    <property type="entry name" value="CRAL_TRIO_N"/>
    <property type="match status" value="1"/>
</dbReference>
<feature type="compositionally biased region" description="Polar residues" evidence="6">
    <location>
        <begin position="1"/>
        <end position="12"/>
    </location>
</feature>
<evidence type="ECO:0000256" key="4">
    <source>
        <dbReference type="ARBA" id="ARBA00023034"/>
    </source>
</evidence>
<dbReference type="EMBL" id="JBEAFC010000008">
    <property type="protein sequence ID" value="KAL1546772.1"/>
    <property type="molecule type" value="Genomic_DNA"/>
</dbReference>